<evidence type="ECO:0000313" key="2">
    <source>
        <dbReference type="EMBL" id="KIK30062.1"/>
    </source>
</evidence>
<keyword evidence="3" id="KW-1185">Reference proteome</keyword>
<evidence type="ECO:0008006" key="4">
    <source>
        <dbReference type="Google" id="ProtNLM"/>
    </source>
</evidence>
<feature type="transmembrane region" description="Helical" evidence="1">
    <location>
        <begin position="45"/>
        <end position="72"/>
    </location>
</feature>
<reference evidence="3" key="2">
    <citation type="submission" date="2015-01" db="EMBL/GenBank/DDBJ databases">
        <title>Evolutionary Origins and Diversification of the Mycorrhizal Mutualists.</title>
        <authorList>
            <consortium name="DOE Joint Genome Institute"/>
            <consortium name="Mycorrhizal Genomics Consortium"/>
            <person name="Kohler A."/>
            <person name="Kuo A."/>
            <person name="Nagy L.G."/>
            <person name="Floudas D."/>
            <person name="Copeland A."/>
            <person name="Barry K.W."/>
            <person name="Cichocki N."/>
            <person name="Veneault-Fourrey C."/>
            <person name="LaButti K."/>
            <person name="Lindquist E.A."/>
            <person name="Lipzen A."/>
            <person name="Lundell T."/>
            <person name="Morin E."/>
            <person name="Murat C."/>
            <person name="Riley R."/>
            <person name="Ohm R."/>
            <person name="Sun H."/>
            <person name="Tunlid A."/>
            <person name="Henrissat B."/>
            <person name="Grigoriev I.V."/>
            <person name="Hibbett D.S."/>
            <person name="Martin F."/>
        </authorList>
    </citation>
    <scope>NUCLEOTIDE SEQUENCE [LARGE SCALE GENOMIC DNA]</scope>
    <source>
        <strain evidence="3">441</strain>
    </source>
</reference>
<evidence type="ECO:0000256" key="1">
    <source>
        <dbReference type="SAM" id="Phobius"/>
    </source>
</evidence>
<sequence length="82" mass="8938">MAGLPRMQEGGRLRASQKIVDTAGSDVVHQAWTIRGEPKDVEPNILLLLLFLLCAGVCSFAFPMLLIIPLFLGDCGAFSYML</sequence>
<evidence type="ECO:0000313" key="3">
    <source>
        <dbReference type="Proteomes" id="UP000054018"/>
    </source>
</evidence>
<keyword evidence="1" id="KW-0812">Transmembrane</keyword>
<dbReference type="Proteomes" id="UP000054018">
    <property type="component" value="Unassembled WGS sequence"/>
</dbReference>
<reference evidence="2 3" key="1">
    <citation type="submission" date="2014-04" db="EMBL/GenBank/DDBJ databases">
        <authorList>
            <consortium name="DOE Joint Genome Institute"/>
            <person name="Kuo A."/>
            <person name="Kohler A."/>
            <person name="Costa M.D."/>
            <person name="Nagy L.G."/>
            <person name="Floudas D."/>
            <person name="Copeland A."/>
            <person name="Barry K.W."/>
            <person name="Cichocki N."/>
            <person name="Veneault-Fourrey C."/>
            <person name="LaButti K."/>
            <person name="Lindquist E.A."/>
            <person name="Lipzen A."/>
            <person name="Lundell T."/>
            <person name="Morin E."/>
            <person name="Murat C."/>
            <person name="Sun H."/>
            <person name="Tunlid A."/>
            <person name="Henrissat B."/>
            <person name="Grigoriev I.V."/>
            <person name="Hibbett D.S."/>
            <person name="Martin F."/>
            <person name="Nordberg H.P."/>
            <person name="Cantor M.N."/>
            <person name="Hua S.X."/>
        </authorList>
    </citation>
    <scope>NUCLEOTIDE SEQUENCE [LARGE SCALE GENOMIC DNA]</scope>
    <source>
        <strain evidence="2 3">441</strain>
    </source>
</reference>
<accession>A0A0D0A6M8</accession>
<organism evidence="2 3">
    <name type="scientific">Pisolithus microcarpus 441</name>
    <dbReference type="NCBI Taxonomy" id="765257"/>
    <lineage>
        <taxon>Eukaryota</taxon>
        <taxon>Fungi</taxon>
        <taxon>Dikarya</taxon>
        <taxon>Basidiomycota</taxon>
        <taxon>Agaricomycotina</taxon>
        <taxon>Agaricomycetes</taxon>
        <taxon>Agaricomycetidae</taxon>
        <taxon>Boletales</taxon>
        <taxon>Sclerodermatineae</taxon>
        <taxon>Pisolithaceae</taxon>
        <taxon>Pisolithus</taxon>
    </lineage>
</organism>
<gene>
    <name evidence="2" type="ORF">PISMIDRAFT_383069</name>
</gene>
<dbReference type="HOGENOM" id="CLU_2559164_0_0_1"/>
<keyword evidence="1" id="KW-1133">Transmembrane helix</keyword>
<name>A0A0D0A6M8_9AGAM</name>
<protein>
    <recommendedName>
        <fullName evidence="4">Transmembrane protein</fullName>
    </recommendedName>
</protein>
<keyword evidence="1" id="KW-0472">Membrane</keyword>
<dbReference type="EMBL" id="KN833687">
    <property type="protein sequence ID" value="KIK30062.1"/>
    <property type="molecule type" value="Genomic_DNA"/>
</dbReference>
<dbReference type="AlphaFoldDB" id="A0A0D0A6M8"/>
<proteinExistence type="predicted"/>